<feature type="compositionally biased region" description="Basic and acidic residues" evidence="1">
    <location>
        <begin position="80"/>
        <end position="92"/>
    </location>
</feature>
<dbReference type="AlphaFoldDB" id="A0AAP0BZ37"/>
<evidence type="ECO:0000313" key="3">
    <source>
        <dbReference type="EMBL" id="KAK8954030.1"/>
    </source>
</evidence>
<sequence length="124" mass="14040">MAKKLFICFAINFALFLTFLSSFSTASSSQQRSKTRYLHPESQDASSWISGRKHLEEIIIHINQAGRFDQAKTGSVNGHENNREGKGKAEKKSDVEYVTLANSTQGEVKRRGEALRKELLPEFY</sequence>
<feature type="signal peptide" evidence="2">
    <location>
        <begin position="1"/>
        <end position="28"/>
    </location>
</feature>
<organism evidence="3 4">
    <name type="scientific">Platanthera zijinensis</name>
    <dbReference type="NCBI Taxonomy" id="2320716"/>
    <lineage>
        <taxon>Eukaryota</taxon>
        <taxon>Viridiplantae</taxon>
        <taxon>Streptophyta</taxon>
        <taxon>Embryophyta</taxon>
        <taxon>Tracheophyta</taxon>
        <taxon>Spermatophyta</taxon>
        <taxon>Magnoliopsida</taxon>
        <taxon>Liliopsida</taxon>
        <taxon>Asparagales</taxon>
        <taxon>Orchidaceae</taxon>
        <taxon>Orchidoideae</taxon>
        <taxon>Orchideae</taxon>
        <taxon>Orchidinae</taxon>
        <taxon>Platanthera</taxon>
    </lineage>
</organism>
<protein>
    <submittedName>
        <fullName evidence="3">Uncharacterized protein</fullName>
    </submittedName>
</protein>
<proteinExistence type="predicted"/>
<gene>
    <name evidence="3" type="ORF">KSP39_PZI002089</name>
</gene>
<keyword evidence="4" id="KW-1185">Reference proteome</keyword>
<feature type="region of interest" description="Disordered" evidence="1">
    <location>
        <begin position="70"/>
        <end position="92"/>
    </location>
</feature>
<evidence type="ECO:0000313" key="4">
    <source>
        <dbReference type="Proteomes" id="UP001418222"/>
    </source>
</evidence>
<dbReference type="Proteomes" id="UP001418222">
    <property type="component" value="Unassembled WGS sequence"/>
</dbReference>
<keyword evidence="2" id="KW-0732">Signal</keyword>
<accession>A0AAP0BZ37</accession>
<reference evidence="3 4" key="1">
    <citation type="journal article" date="2022" name="Nat. Plants">
        <title>Genomes of leafy and leafless Platanthera orchids illuminate the evolution of mycoheterotrophy.</title>
        <authorList>
            <person name="Li M.H."/>
            <person name="Liu K.W."/>
            <person name="Li Z."/>
            <person name="Lu H.C."/>
            <person name="Ye Q.L."/>
            <person name="Zhang D."/>
            <person name="Wang J.Y."/>
            <person name="Li Y.F."/>
            <person name="Zhong Z.M."/>
            <person name="Liu X."/>
            <person name="Yu X."/>
            <person name="Liu D.K."/>
            <person name="Tu X.D."/>
            <person name="Liu B."/>
            <person name="Hao Y."/>
            <person name="Liao X.Y."/>
            <person name="Jiang Y.T."/>
            <person name="Sun W.H."/>
            <person name="Chen J."/>
            <person name="Chen Y.Q."/>
            <person name="Ai Y."/>
            <person name="Zhai J.W."/>
            <person name="Wu S.S."/>
            <person name="Zhou Z."/>
            <person name="Hsiao Y.Y."/>
            <person name="Wu W.L."/>
            <person name="Chen Y.Y."/>
            <person name="Lin Y.F."/>
            <person name="Hsu J.L."/>
            <person name="Li C.Y."/>
            <person name="Wang Z.W."/>
            <person name="Zhao X."/>
            <person name="Zhong W.Y."/>
            <person name="Ma X.K."/>
            <person name="Ma L."/>
            <person name="Huang J."/>
            <person name="Chen G.Z."/>
            <person name="Huang M.Z."/>
            <person name="Huang L."/>
            <person name="Peng D.H."/>
            <person name="Luo Y.B."/>
            <person name="Zou S.Q."/>
            <person name="Chen S.P."/>
            <person name="Lan S."/>
            <person name="Tsai W.C."/>
            <person name="Van de Peer Y."/>
            <person name="Liu Z.J."/>
        </authorList>
    </citation>
    <scope>NUCLEOTIDE SEQUENCE [LARGE SCALE GENOMIC DNA]</scope>
    <source>
        <strain evidence="3">Lor287</strain>
    </source>
</reference>
<dbReference type="EMBL" id="JBBWWQ010000002">
    <property type="protein sequence ID" value="KAK8954030.1"/>
    <property type="molecule type" value="Genomic_DNA"/>
</dbReference>
<evidence type="ECO:0000256" key="2">
    <source>
        <dbReference type="SAM" id="SignalP"/>
    </source>
</evidence>
<name>A0AAP0BZ37_9ASPA</name>
<feature type="chain" id="PRO_5042825027" evidence="2">
    <location>
        <begin position="29"/>
        <end position="124"/>
    </location>
</feature>
<comment type="caution">
    <text evidence="3">The sequence shown here is derived from an EMBL/GenBank/DDBJ whole genome shotgun (WGS) entry which is preliminary data.</text>
</comment>
<evidence type="ECO:0000256" key="1">
    <source>
        <dbReference type="SAM" id="MobiDB-lite"/>
    </source>
</evidence>